<dbReference type="GeneTree" id="ENSGT00940000156801"/>
<dbReference type="PANTHER" id="PTHR45960:SF5">
    <property type="entry name" value="GRB2-ASSOCIATED-BINDING PROTEIN 1"/>
    <property type="match status" value="1"/>
</dbReference>
<feature type="compositionally biased region" description="Polar residues" evidence="2">
    <location>
        <begin position="662"/>
        <end position="677"/>
    </location>
</feature>
<feature type="region of interest" description="Disordered" evidence="2">
    <location>
        <begin position="481"/>
        <end position="552"/>
    </location>
</feature>
<feature type="compositionally biased region" description="Polar residues" evidence="2">
    <location>
        <begin position="481"/>
        <end position="498"/>
    </location>
</feature>
<feature type="domain" description="PH" evidence="3">
    <location>
        <begin position="37"/>
        <end position="127"/>
    </location>
</feature>
<dbReference type="Ensembl" id="ENSEBUT00000011297.1">
    <property type="protein sequence ID" value="ENSEBUP00000010744.1"/>
    <property type="gene ID" value="ENSEBUG00000006893.1"/>
</dbReference>
<dbReference type="GO" id="GO:0035591">
    <property type="term" value="F:signaling adaptor activity"/>
    <property type="evidence" value="ECO:0007669"/>
    <property type="project" value="TreeGrafter"/>
</dbReference>
<dbReference type="SMART" id="SM00233">
    <property type="entry name" value="PH"/>
    <property type="match status" value="1"/>
</dbReference>
<dbReference type="InterPro" id="IPR011993">
    <property type="entry name" value="PH-like_dom_sf"/>
</dbReference>
<dbReference type="SUPFAM" id="SSF50729">
    <property type="entry name" value="PH domain-like"/>
    <property type="match status" value="1"/>
</dbReference>
<feature type="region of interest" description="Disordered" evidence="2">
    <location>
        <begin position="304"/>
        <end position="335"/>
    </location>
</feature>
<comment type="similarity">
    <text evidence="1">Belongs to the GAB family.</text>
</comment>
<reference evidence="4" key="2">
    <citation type="submission" date="2025-09" db="UniProtKB">
        <authorList>
            <consortium name="Ensembl"/>
        </authorList>
    </citation>
    <scope>IDENTIFICATION</scope>
</reference>
<reference evidence="4" key="1">
    <citation type="submission" date="2025-08" db="UniProtKB">
        <authorList>
            <consortium name="Ensembl"/>
        </authorList>
    </citation>
    <scope>IDENTIFICATION</scope>
</reference>
<evidence type="ECO:0000256" key="1">
    <source>
        <dbReference type="ARBA" id="ARBA00029462"/>
    </source>
</evidence>
<feature type="compositionally biased region" description="Low complexity" evidence="2">
    <location>
        <begin position="499"/>
        <end position="514"/>
    </location>
</feature>
<evidence type="ECO:0000256" key="2">
    <source>
        <dbReference type="SAM" id="MobiDB-lite"/>
    </source>
</evidence>
<dbReference type="GO" id="GO:0007165">
    <property type="term" value="P:signal transduction"/>
    <property type="evidence" value="ECO:0007669"/>
    <property type="project" value="TreeGrafter"/>
</dbReference>
<dbReference type="Gene3D" id="2.30.29.30">
    <property type="entry name" value="Pleckstrin-homology domain (PH domain)/Phosphotyrosine-binding domain (PTB)"/>
    <property type="match status" value="1"/>
</dbReference>
<organism evidence="4 5">
    <name type="scientific">Eptatretus burgeri</name>
    <name type="common">Inshore hagfish</name>
    <dbReference type="NCBI Taxonomy" id="7764"/>
    <lineage>
        <taxon>Eukaryota</taxon>
        <taxon>Metazoa</taxon>
        <taxon>Chordata</taxon>
        <taxon>Craniata</taxon>
        <taxon>Vertebrata</taxon>
        <taxon>Cyclostomata</taxon>
        <taxon>Myxini</taxon>
        <taxon>Myxiniformes</taxon>
        <taxon>Myxinidae</taxon>
        <taxon>Eptatretinae</taxon>
        <taxon>Eptatretus</taxon>
    </lineage>
</organism>
<sequence>MSERLSGTSGRPPSLPPSATCWLIPLSLRFCSIPQAWKKRWFVLRSGRMSGNPNLLEYYKNEASKKPIRVIDLNFCEQVDSGLQFERKEFENSFIFDLRTCDRTFYLVADSEMEMNKWVRCICDVCGFNPTDPDESLKVQPPTEATTTGLTPPQPRSGCLLVEGSTSSPPKYAPQLVTGFTDNVVAPVPAPRETTDVDQGDYLWLTEFVTAKESARTVGAAMGNDESYEEKESKGKEDEDYELLELCESFQLETDAVPGQQGAADLNDNLPSHKLPSGPCHTSQIGQRRLCDEPVGGGTTVSMYSRYAPPRPPKSAFLPGGCEDRGRRAASDSDGVGVWRTGGSAMLPAPRSNTVSIMEGSARGPRRGQARACAVSSIEAINGSASLSRLTSPGYESSPDSEDNYVPMGTNSPLMPRAACGNSPSPPASYPVDMPLDNYMPMSPGPSELPSSGCRVPPPPSRSLASPSSLSLRLAMTGTTNHGIRVPSSSQLARTSNCSPSQSQLPSTSQQTLQRPPVNRQLKPDRKGKPPPMDLNAQTAPDSPMFVPVTSPISRTFSRPDFIRSQSTVQRPLSTHSSNSSSDSQDSEENYVPMRPNQAEDEASRTRFDSTSVHHRVEYLDLDLQRSPCANPPRKQKSSMGSGTPSSGRVDYVEVDPERTRALQNTRQAWTDGRQPS</sequence>
<dbReference type="Proteomes" id="UP000694388">
    <property type="component" value="Unplaced"/>
</dbReference>
<keyword evidence="5" id="KW-1185">Reference proteome</keyword>
<feature type="compositionally biased region" description="Polar residues" evidence="2">
    <location>
        <begin position="565"/>
        <end position="576"/>
    </location>
</feature>
<accession>A0A8C4Q6G5</accession>
<evidence type="ECO:0000313" key="4">
    <source>
        <dbReference type="Ensembl" id="ENSEBUP00000010744.1"/>
    </source>
</evidence>
<feature type="region of interest" description="Disordered" evidence="2">
    <location>
        <begin position="133"/>
        <end position="157"/>
    </location>
</feature>
<protein>
    <submittedName>
        <fullName evidence="4">GRB2-associated binding protein 1</fullName>
    </submittedName>
</protein>
<dbReference type="InterPro" id="IPR046355">
    <property type="entry name" value="Gab1-4-like"/>
</dbReference>
<dbReference type="PANTHER" id="PTHR45960">
    <property type="entry name" value="GRB2-ASSOCIATED-BINDING PROTEIN"/>
    <property type="match status" value="1"/>
</dbReference>
<feature type="compositionally biased region" description="Basic and acidic residues" evidence="2">
    <location>
        <begin position="322"/>
        <end position="331"/>
    </location>
</feature>
<name>A0A8C4Q6G5_EPTBU</name>
<evidence type="ECO:0000313" key="5">
    <source>
        <dbReference type="Proteomes" id="UP000694388"/>
    </source>
</evidence>
<dbReference type="GO" id="GO:0005737">
    <property type="term" value="C:cytoplasm"/>
    <property type="evidence" value="ECO:0007669"/>
    <property type="project" value="TreeGrafter"/>
</dbReference>
<feature type="region of interest" description="Disordered" evidence="2">
    <location>
        <begin position="565"/>
        <end position="677"/>
    </location>
</feature>
<dbReference type="PROSITE" id="PS50003">
    <property type="entry name" value="PH_DOMAIN"/>
    <property type="match status" value="1"/>
</dbReference>
<evidence type="ECO:0000259" key="3">
    <source>
        <dbReference type="PROSITE" id="PS50003"/>
    </source>
</evidence>
<dbReference type="Pfam" id="PF00169">
    <property type="entry name" value="PH"/>
    <property type="match status" value="1"/>
</dbReference>
<feature type="region of interest" description="Disordered" evidence="2">
    <location>
        <begin position="388"/>
        <end position="469"/>
    </location>
</feature>
<dbReference type="AlphaFoldDB" id="A0A8C4Q6G5"/>
<feature type="compositionally biased region" description="Polar residues" evidence="2">
    <location>
        <begin position="638"/>
        <end position="647"/>
    </location>
</feature>
<dbReference type="InterPro" id="IPR001849">
    <property type="entry name" value="PH_domain"/>
</dbReference>
<proteinExistence type="inferred from homology"/>